<reference evidence="1 2" key="1">
    <citation type="submission" date="2015-10" db="EMBL/GenBank/DDBJ databases">
        <title>Genome analyses suggest a sexual origin of heterokaryosis in a supposedly ancient asexual fungus.</title>
        <authorList>
            <person name="Ropars J."/>
            <person name="Sedzielewska K."/>
            <person name="Noel J."/>
            <person name="Charron P."/>
            <person name="Farinelli L."/>
            <person name="Marton T."/>
            <person name="Kruger M."/>
            <person name="Pelin A."/>
            <person name="Brachmann A."/>
            <person name="Corradi N."/>
        </authorList>
    </citation>
    <scope>NUCLEOTIDE SEQUENCE [LARGE SCALE GENOMIC DNA]</scope>
    <source>
        <strain evidence="1 2">A4</strain>
    </source>
</reference>
<keyword evidence="2" id="KW-1185">Reference proteome</keyword>
<accession>A0A2I1GWG9</accession>
<protein>
    <submittedName>
        <fullName evidence="1">Uncharacterized protein</fullName>
    </submittedName>
</protein>
<evidence type="ECO:0000313" key="1">
    <source>
        <dbReference type="EMBL" id="PKY50992.1"/>
    </source>
</evidence>
<dbReference type="VEuPathDB" id="FungiDB:FUN_015457"/>
<dbReference type="Proteomes" id="UP000234323">
    <property type="component" value="Unassembled WGS sequence"/>
</dbReference>
<comment type="caution">
    <text evidence="1">The sequence shown here is derived from an EMBL/GenBank/DDBJ whole genome shotgun (WGS) entry which is preliminary data.</text>
</comment>
<proteinExistence type="predicted"/>
<name>A0A2I1GWG9_9GLOM</name>
<evidence type="ECO:0000313" key="2">
    <source>
        <dbReference type="Proteomes" id="UP000234323"/>
    </source>
</evidence>
<sequence>MSLRIEFENLKKENNSLYNLYQEYKLLDPTIENVKEIKNDFYNIMNRQFSLINDTFSLISHTIVEIEQIKIMINDLNEEKIRKEFLRDYRNLLGRFFHKLAKKLNNQWKEVKKAISDYCYEDLNIDDISKRACIFRLNEILRNTKMDFKDVVLLFELKGNGNDTFHQNWQKFEEIKKNLKDQQFPFRTEKYKDSLEKLINDSNIWVNWNNNK</sequence>
<gene>
    <name evidence="1" type="ORF">RhiirA4_467788</name>
</gene>
<organism evidence="1 2">
    <name type="scientific">Rhizophagus irregularis</name>
    <dbReference type="NCBI Taxonomy" id="588596"/>
    <lineage>
        <taxon>Eukaryota</taxon>
        <taxon>Fungi</taxon>
        <taxon>Fungi incertae sedis</taxon>
        <taxon>Mucoromycota</taxon>
        <taxon>Glomeromycotina</taxon>
        <taxon>Glomeromycetes</taxon>
        <taxon>Glomerales</taxon>
        <taxon>Glomeraceae</taxon>
        <taxon>Rhizophagus</taxon>
    </lineage>
</organism>
<dbReference type="EMBL" id="LLXI01000951">
    <property type="protein sequence ID" value="PKY50992.1"/>
    <property type="molecule type" value="Genomic_DNA"/>
</dbReference>
<dbReference type="AlphaFoldDB" id="A0A2I1GWG9"/>